<feature type="domain" description="RING-type" evidence="7">
    <location>
        <begin position="129"/>
        <end position="167"/>
    </location>
</feature>
<dbReference type="InterPro" id="IPR003111">
    <property type="entry name" value="Lon_prtase_N"/>
</dbReference>
<feature type="region of interest" description="Disordered" evidence="5">
    <location>
        <begin position="524"/>
        <end position="643"/>
    </location>
</feature>
<evidence type="ECO:0000256" key="3">
    <source>
        <dbReference type="ARBA" id="ARBA00022833"/>
    </source>
</evidence>
<dbReference type="Gene3D" id="1.10.238.10">
    <property type="entry name" value="EF-hand"/>
    <property type="match status" value="1"/>
</dbReference>
<dbReference type="InterPro" id="IPR001870">
    <property type="entry name" value="B30.2/SPRY"/>
</dbReference>
<dbReference type="InterPro" id="IPR046336">
    <property type="entry name" value="Lon_prtase_N_sf"/>
</dbReference>
<feature type="compositionally biased region" description="Low complexity" evidence="5">
    <location>
        <begin position="1331"/>
        <end position="1340"/>
    </location>
</feature>
<feature type="region of interest" description="Disordered" evidence="5">
    <location>
        <begin position="792"/>
        <end position="840"/>
    </location>
</feature>
<accession>A0A9P8D350</accession>
<evidence type="ECO:0000256" key="5">
    <source>
        <dbReference type="SAM" id="MobiDB-lite"/>
    </source>
</evidence>
<sequence>MRACSRNGVHSTDELSIDVTLTNLTSAIRAASLESGTLANILSEDTDYLKPHKQPDTLYYGSTVLDPAWSPTLEGLFDPYEEATPVGSTSSSSSYPPLVQEEPSPLALYHNMSAVLDVVRPKIQQEIECQVCFLVFEQPLTTECGHTFCKSCLITSLDHRPTCPLCRRKLPLYMHYHNQRPNKSLVRFLQYLANHPLPNHDKDSQNNNPNPSPNPNHNHNHNHNHSRKDFLFKKEQQEVETPAEEREVEPMLAATPLFINSLVFPRMPCYLLVFEPRYRKMLRNVLKTESKMFGMVLPPRRRKDHDVDKIAWEPSMAYGTLLKVLSCELLPDGRALVETVGLSRFQVLTYSMIDGYYTATAVELVHDIPLEHEMGLEKAVLEAVAQKQKESERAETEAVVVVAVETKKTDEDHHQAEAAVEEDDTGLREDLMQILLSFVAHMQERLGPQDTHRLQREFGEMVEDEGQFFSFWVASILPVRPDQKYGVLQMTSVRQRLVTVVGWIKDLETRRSMSVCTISHPQPYAPAQASPHPYAALPHPYAHPQQHNQHSQHNQQYPWPYPQQANPAHPAHPATQHPPPYQQHAQQPPPQQQQPPPQQQQQQPQQQYYAAQEPPRPSSAGHPAPYYSQHQHYQQQQHASSPVSPYYSTFAAGAGVSTAPVSLPTTAAGGTAGFFSSASPIIPAAARASVPAPALYKAEMTDSQVHSWETHQHQQKTQQNIKVEVSSSMAQSPSFQYKVPVSPLPSPSPYSAIQQQPKPPLDVHTELQQELKRQSQLLAIQQKSRPSSVIGATPIVSSAQPSWSQSTVNHGGPMRPASPLPSSASRPLSPTPVEHQSSLTDTASISSYKHASSLTTLDLAPAAAAGIHTMVSHPYSSLQSQGLQQQSLPSAIDQQSSLTEIDSTSVSSQEHASRPISGTGAAAAVTQITPQNQSAMQDSNFAFFGQRYGPASIEQQSSLTEVDSLPFPLEAQSSLTELDGLPSALEEQSSLTVVDDLPYSLQEQSALTTLDDLPYSLEEQSALTELDNLPHALSEQSSLTVLDEPSKSRSKPAVIEPKDETDSVEKSSSFLSPAMSPAAVTAAATTSGESPTNTTATTTTTTTTTIQETTTISSAMGSPSGASTSFSMSNWTMPSDFDASNTSMDFGIPKDETGSIPESSHLRSSGSLHKRAPATMRIDTAQSEDESSDFAHYSKRDDGDGILIPLSPTTPGVTSPPWKALSPSDSLRRNGSVAGGAPPVPAPKPASLLAAKVNHPQAGVSGTDLTISEEIHLAVQPSLPAESIHVDFEEQAEADSESYEYEDEIEQGDTIAKADDGVSAFIRELQSSITLSRSGSGSSTATRPAADKLMSQVKRTDSSGSSSRREYLRETDAVGHAVIERPPEEARIPSSGRDLQHQPTDASISVDLHDSAQNLELPQLEATLFEWTFTEQEQSTYERIFSLWERPAEECVSSDIAGKVFMTLGLMNSDLYKIWQLLNPEERPVLTRTQFIAGLHLVNCKVVGYELPSELPDELMMSAAGVGRVIIPPRPVQGPSAVLPNAIESPPSSMPPTTVHAAPPSPVLERPAAAGYSMASNFMHAFSLPGFSTDVPRPMTDHAESAYRADSGVALSHQNQNRSQNQNQQSQQYQQHQYYQQQAHSFPEESQPALHYSPVPPPVQYNQLQSVGMHYDTHPLASKFAGNGSTGVSHTAANATEPEDTIIRHTKPGPHALHDLPADAPVIMSFEEPSSPIAPVTSSGSTSSSASNSGVVNLGLPVAVSAVAVSSTKVQNYYSVDNPALYVSPPDAWDHDAAPPELDVEGSYIKYRSDFKNDMTVSASVTANHPINPSSGVFYFEIVIDRFKGNSAISVGIASKSLRKNCQVGWDLNSWGYHSDDGFLYFGNGKQNIKYSFEYNEGDTVGCGVNFLDRAVFFTLNGDMLGVAFRFLKDSIPLYPAIGLSQAGTEINANFGDQTFLFNIVDYKKRVMSKPIHPQTFLTWNNGDRNDKVFQILADGLSVIASGKDAGCIRGPKVSPRDKDVFYFEITILYMPPTETGTLMVGMCGKDQNMKDILGWKPNSYAYSGEFGDFLSLSSNRSSLHARSQSGKMKARARGPAFRAEAVVGCGVDFASRELFFTLNGECLGQAFYDLDVLDCYPCVSVVDGGGGVGGPLSMLREQAAVGSGTGYAHGLTSTGGVPNDKCGFEFKANFGQYPFMFDMAAFEASEV</sequence>
<dbReference type="SUPFAM" id="SSF57850">
    <property type="entry name" value="RING/U-box"/>
    <property type="match status" value="1"/>
</dbReference>
<gene>
    <name evidence="10" type="ORF">KVV02_003779</name>
</gene>
<dbReference type="SMART" id="SM00449">
    <property type="entry name" value="SPRY"/>
    <property type="match status" value="2"/>
</dbReference>
<dbReference type="Pfam" id="PF02190">
    <property type="entry name" value="LON_substr_bdg"/>
    <property type="match status" value="1"/>
</dbReference>
<protein>
    <submittedName>
        <fullName evidence="10">Uncharacterized protein</fullName>
    </submittedName>
</protein>
<dbReference type="GO" id="GO:0008270">
    <property type="term" value="F:zinc ion binding"/>
    <property type="evidence" value="ECO:0007669"/>
    <property type="project" value="UniProtKB-KW"/>
</dbReference>
<dbReference type="SMART" id="SM00027">
    <property type="entry name" value="EH"/>
    <property type="match status" value="1"/>
</dbReference>
<dbReference type="InterPro" id="IPR043136">
    <property type="entry name" value="B30.2/SPRY_sf"/>
</dbReference>
<feature type="compositionally biased region" description="Low complexity" evidence="5">
    <location>
        <begin position="1612"/>
        <end position="1641"/>
    </location>
</feature>
<evidence type="ECO:0000259" key="9">
    <source>
        <dbReference type="PROSITE" id="PS51787"/>
    </source>
</evidence>
<feature type="region of interest" description="Disordered" evidence="5">
    <location>
        <begin position="1331"/>
        <end position="1399"/>
    </location>
</feature>
<dbReference type="CDD" id="cd16514">
    <property type="entry name" value="RING-HC_LONFs_rpt2"/>
    <property type="match status" value="1"/>
</dbReference>
<feature type="compositionally biased region" description="Basic and acidic residues" evidence="5">
    <location>
        <begin position="1363"/>
        <end position="1387"/>
    </location>
</feature>
<dbReference type="SUPFAM" id="SSF88697">
    <property type="entry name" value="PUA domain-like"/>
    <property type="match status" value="1"/>
</dbReference>
<dbReference type="InterPro" id="IPR011992">
    <property type="entry name" value="EF-hand-dom_pair"/>
</dbReference>
<dbReference type="SUPFAM" id="SSF49899">
    <property type="entry name" value="Concanavalin A-like lectins/glucanases"/>
    <property type="match status" value="2"/>
</dbReference>
<feature type="compositionally biased region" description="Polar residues" evidence="5">
    <location>
        <begin position="1156"/>
        <end position="1167"/>
    </location>
</feature>
<dbReference type="Proteomes" id="UP000717515">
    <property type="component" value="Unassembled WGS sequence"/>
</dbReference>
<feature type="domain" description="Lon N-terminal" evidence="9">
    <location>
        <begin position="252"/>
        <end position="508"/>
    </location>
</feature>
<dbReference type="SUPFAM" id="SSF47473">
    <property type="entry name" value="EF-hand"/>
    <property type="match status" value="1"/>
</dbReference>
<dbReference type="Gene3D" id="2.30.130.40">
    <property type="entry name" value="LON domain-like"/>
    <property type="match status" value="1"/>
</dbReference>
<feature type="compositionally biased region" description="Low complexity" evidence="5">
    <location>
        <begin position="1072"/>
        <end position="1103"/>
    </location>
</feature>
<dbReference type="Pfam" id="PF13923">
    <property type="entry name" value="zf-C3HC4_2"/>
    <property type="match status" value="1"/>
</dbReference>
<feature type="compositionally biased region" description="Polar residues" evidence="5">
    <location>
        <begin position="795"/>
        <end position="809"/>
    </location>
</feature>
<keyword evidence="1" id="KW-0479">Metal-binding</keyword>
<dbReference type="Gene3D" id="1.20.58.1480">
    <property type="match status" value="1"/>
</dbReference>
<evidence type="ECO:0000259" key="8">
    <source>
        <dbReference type="PROSITE" id="PS50188"/>
    </source>
</evidence>
<feature type="domain" description="B30.2/SPRY" evidence="8">
    <location>
        <begin position="1959"/>
        <end position="2162"/>
    </location>
</feature>
<feature type="region of interest" description="Disordered" evidence="5">
    <location>
        <begin position="197"/>
        <end position="225"/>
    </location>
</feature>
<dbReference type="InterPro" id="IPR000261">
    <property type="entry name" value="EH_dom"/>
</dbReference>
<feature type="region of interest" description="Disordered" evidence="5">
    <location>
        <begin position="1036"/>
        <end position="1103"/>
    </location>
</feature>
<dbReference type="CDD" id="cd12885">
    <property type="entry name" value="SPRY_RanBP_like"/>
    <property type="match status" value="2"/>
</dbReference>
<dbReference type="EMBL" id="JAIFTL010000003">
    <property type="protein sequence ID" value="KAG9327534.1"/>
    <property type="molecule type" value="Genomic_DNA"/>
</dbReference>
<organism evidence="10 11">
    <name type="scientific">Mortierella alpina</name>
    <name type="common">Oleaginous fungus</name>
    <name type="synonym">Mortierella renispora</name>
    <dbReference type="NCBI Taxonomy" id="64518"/>
    <lineage>
        <taxon>Eukaryota</taxon>
        <taxon>Fungi</taxon>
        <taxon>Fungi incertae sedis</taxon>
        <taxon>Mucoromycota</taxon>
        <taxon>Mortierellomycotina</taxon>
        <taxon>Mortierellomycetes</taxon>
        <taxon>Mortierellales</taxon>
        <taxon>Mortierellaceae</taxon>
        <taxon>Mortierella</taxon>
    </lineage>
</organism>
<dbReference type="PROSITE" id="PS50188">
    <property type="entry name" value="B302_SPRY"/>
    <property type="match status" value="2"/>
</dbReference>
<feature type="region of interest" description="Disordered" evidence="5">
    <location>
        <begin position="734"/>
        <end position="761"/>
    </location>
</feature>
<dbReference type="Gene3D" id="2.60.120.920">
    <property type="match status" value="2"/>
</dbReference>
<feature type="region of interest" description="Disordered" evidence="5">
    <location>
        <begin position="1611"/>
        <end position="1661"/>
    </location>
</feature>
<dbReference type="CDD" id="cd22541">
    <property type="entry name" value="SP5_N"/>
    <property type="match status" value="1"/>
</dbReference>
<dbReference type="GO" id="GO:0061630">
    <property type="term" value="F:ubiquitin protein ligase activity"/>
    <property type="evidence" value="ECO:0007669"/>
    <property type="project" value="TreeGrafter"/>
</dbReference>
<dbReference type="PANTHER" id="PTHR23327:SF42">
    <property type="entry name" value="LON PEPTIDASE N-TERMINAL DOMAIN AND RING FINGER PROTEIN C14F5.10C"/>
    <property type="match status" value="1"/>
</dbReference>
<dbReference type="InterPro" id="IPR017907">
    <property type="entry name" value="Znf_RING_CS"/>
</dbReference>
<feature type="domain" description="B30.2/SPRY" evidence="8">
    <location>
        <begin position="1766"/>
        <end position="1956"/>
    </location>
</feature>
<dbReference type="SMART" id="SM00184">
    <property type="entry name" value="RING"/>
    <property type="match status" value="1"/>
</dbReference>
<evidence type="ECO:0000256" key="2">
    <source>
        <dbReference type="ARBA" id="ARBA00022771"/>
    </source>
</evidence>
<dbReference type="PANTHER" id="PTHR23327">
    <property type="entry name" value="RING FINGER PROTEIN 127"/>
    <property type="match status" value="1"/>
</dbReference>
<feature type="compositionally biased region" description="Low complexity" evidence="5">
    <location>
        <begin position="599"/>
        <end position="613"/>
    </location>
</feature>
<comment type="caution">
    <text evidence="10">The sequence shown here is derived from an EMBL/GenBank/DDBJ whole genome shotgun (WGS) entry which is preliminary data.</text>
</comment>
<feature type="compositionally biased region" description="Low complexity" evidence="5">
    <location>
        <begin position="529"/>
        <end position="575"/>
    </location>
</feature>
<name>A0A9P8D350_MORAP</name>
<feature type="region of interest" description="Disordered" evidence="5">
    <location>
        <begin position="1207"/>
        <end position="1236"/>
    </location>
</feature>
<reference evidence="10" key="1">
    <citation type="submission" date="2021-07" db="EMBL/GenBank/DDBJ databases">
        <title>Draft genome of Mortierella alpina, strain LL118, isolated from an aspen leaf litter sample.</title>
        <authorList>
            <person name="Yang S."/>
            <person name="Vinatzer B.A."/>
        </authorList>
    </citation>
    <scope>NUCLEOTIDE SEQUENCE</scope>
    <source>
        <strain evidence="10">LL118</strain>
    </source>
</reference>
<feature type="compositionally biased region" description="Low complexity" evidence="5">
    <location>
        <begin position="623"/>
        <end position="642"/>
    </location>
</feature>
<dbReference type="Pfam" id="PF12763">
    <property type="entry name" value="EH"/>
    <property type="match status" value="1"/>
</dbReference>
<dbReference type="PROSITE" id="PS50031">
    <property type="entry name" value="EH"/>
    <property type="match status" value="1"/>
</dbReference>
<feature type="region of interest" description="Disordered" evidence="5">
    <location>
        <begin position="1540"/>
        <end position="1562"/>
    </location>
</feature>
<feature type="compositionally biased region" description="Basic and acidic residues" evidence="5">
    <location>
        <begin position="1056"/>
        <end position="1065"/>
    </location>
</feature>
<dbReference type="PROSITE" id="PS00518">
    <property type="entry name" value="ZF_RING_1"/>
    <property type="match status" value="1"/>
</dbReference>
<evidence type="ECO:0000313" key="11">
    <source>
        <dbReference type="Proteomes" id="UP000717515"/>
    </source>
</evidence>
<evidence type="ECO:0000256" key="4">
    <source>
        <dbReference type="PROSITE-ProRule" id="PRU00175"/>
    </source>
</evidence>
<dbReference type="InterPro" id="IPR015947">
    <property type="entry name" value="PUA-like_sf"/>
</dbReference>
<dbReference type="InterPro" id="IPR013083">
    <property type="entry name" value="Znf_RING/FYVE/PHD"/>
</dbReference>
<feature type="compositionally biased region" description="Pro residues" evidence="5">
    <location>
        <begin position="576"/>
        <end position="598"/>
    </location>
</feature>
<dbReference type="InterPro" id="IPR044736">
    <property type="entry name" value="Gid1/RanBPM/SPLA_SPRY"/>
</dbReference>
<keyword evidence="2 4" id="KW-0863">Zinc-finger</keyword>
<feature type="region of interest" description="Disordered" evidence="5">
    <location>
        <begin position="1152"/>
        <end position="1173"/>
    </location>
</feature>
<keyword evidence="3" id="KW-0862">Zinc</keyword>
<evidence type="ECO:0000259" key="7">
    <source>
        <dbReference type="PROSITE" id="PS50089"/>
    </source>
</evidence>
<dbReference type="Pfam" id="PF00622">
    <property type="entry name" value="SPRY"/>
    <property type="match status" value="2"/>
</dbReference>
<feature type="compositionally biased region" description="Low complexity" evidence="5">
    <location>
        <begin position="815"/>
        <end position="828"/>
    </location>
</feature>
<dbReference type="PROSITE" id="PS50089">
    <property type="entry name" value="ZF_RING_2"/>
    <property type="match status" value="1"/>
</dbReference>
<feature type="domain" description="EH" evidence="6">
    <location>
        <begin position="1433"/>
        <end position="1516"/>
    </location>
</feature>
<dbReference type="PROSITE" id="PS51787">
    <property type="entry name" value="LON_N"/>
    <property type="match status" value="1"/>
</dbReference>
<dbReference type="Gene3D" id="3.30.40.10">
    <property type="entry name" value="Zinc/RING finger domain, C3HC4 (zinc finger)"/>
    <property type="match status" value="1"/>
</dbReference>
<dbReference type="SMART" id="SM00464">
    <property type="entry name" value="LON"/>
    <property type="match status" value="1"/>
</dbReference>
<evidence type="ECO:0000256" key="1">
    <source>
        <dbReference type="ARBA" id="ARBA00022723"/>
    </source>
</evidence>
<evidence type="ECO:0000313" key="10">
    <source>
        <dbReference type="EMBL" id="KAG9327534.1"/>
    </source>
</evidence>
<feature type="compositionally biased region" description="Polar residues" evidence="5">
    <location>
        <begin position="892"/>
        <end position="910"/>
    </location>
</feature>
<evidence type="ECO:0000259" key="6">
    <source>
        <dbReference type="PROSITE" id="PS50031"/>
    </source>
</evidence>
<proteinExistence type="predicted"/>
<feature type="compositionally biased region" description="Low complexity" evidence="5">
    <location>
        <begin position="881"/>
        <end position="890"/>
    </location>
</feature>
<dbReference type="InterPro" id="IPR003877">
    <property type="entry name" value="SPRY_dom"/>
</dbReference>
<dbReference type="InterPro" id="IPR013320">
    <property type="entry name" value="ConA-like_dom_sf"/>
</dbReference>
<feature type="region of interest" description="Disordered" evidence="5">
    <location>
        <begin position="881"/>
        <end position="921"/>
    </location>
</feature>
<dbReference type="InterPro" id="IPR001841">
    <property type="entry name" value="Znf_RING"/>
</dbReference>